<dbReference type="Proteomes" id="UP001230978">
    <property type="component" value="Plasmid unnamed1"/>
</dbReference>
<evidence type="ECO:0000313" key="5">
    <source>
        <dbReference type="EMBL" id="WGV18245.1"/>
    </source>
</evidence>
<dbReference type="PANTHER" id="PTHR30146:SF152">
    <property type="entry name" value="TRANSCRIPTIONAL REGULATORY PROTEIN"/>
    <property type="match status" value="1"/>
</dbReference>
<dbReference type="EMBL" id="CP124536">
    <property type="protein sequence ID" value="WGV18245.1"/>
    <property type="molecule type" value="Genomic_DNA"/>
</dbReference>
<protein>
    <submittedName>
        <fullName evidence="5">LacI family DNA-binding transcriptional regulator</fullName>
    </submittedName>
</protein>
<evidence type="ECO:0000313" key="6">
    <source>
        <dbReference type="Proteomes" id="UP001230978"/>
    </source>
</evidence>
<dbReference type="PROSITE" id="PS50932">
    <property type="entry name" value="HTH_LACI_2"/>
    <property type="match status" value="1"/>
</dbReference>
<dbReference type="InterPro" id="IPR025997">
    <property type="entry name" value="SBP_2_dom"/>
</dbReference>
<evidence type="ECO:0000256" key="2">
    <source>
        <dbReference type="ARBA" id="ARBA00023125"/>
    </source>
</evidence>
<reference evidence="5 6" key="1">
    <citation type="submission" date="2023-04" db="EMBL/GenBank/DDBJ databases">
        <title>YMD61, complete Genome.</title>
        <authorList>
            <person name="Zhang J."/>
        </authorList>
    </citation>
    <scope>NUCLEOTIDE SEQUENCE [LARGE SCALE GENOMIC DNA]</scope>
    <source>
        <strain evidence="5 6">YMD61</strain>
        <plasmid evidence="5 6">unnamed1</plasmid>
    </source>
</reference>
<dbReference type="CDD" id="cd01392">
    <property type="entry name" value="HTH_LacI"/>
    <property type="match status" value="1"/>
</dbReference>
<sequence>MADVAERAGVAPATVDRVINERGNVSEEISRRVLTAARELGLKRLLPSTHHRILRVNVILARPERPLITRMGVEMRRLGQRLDSRISIHRTMLKYESPEAIAEAMARPGFDAVIVDAPDHPLIHSTIADLSKAGHPVVTIISDVPDSARLAYAGIDHYKAGRSAGYFLGRMTPPTRPGKVMILCHHIGFQAHAERIRGLTDHLAAEVPHLELAEIVRGGDDPVVSEAKLREAFKRHPETVGIYNAGAGNRGVVAAMKADILPRRPIFIGHELTAFTYQSLREGTMTLTIDQSPEMQSQYALEVLMNHFGFEGASHAEPPYTSNVPFLLYGPQNLPDTPPA</sequence>
<accession>A0ABY8QBJ6</accession>
<dbReference type="RefSeq" id="WP_281470283.1">
    <property type="nucleotide sequence ID" value="NZ_CP124536.1"/>
</dbReference>
<keyword evidence="3" id="KW-0804">Transcription</keyword>
<dbReference type="Pfam" id="PF00356">
    <property type="entry name" value="LacI"/>
    <property type="match status" value="1"/>
</dbReference>
<dbReference type="InterPro" id="IPR000843">
    <property type="entry name" value="HTH_LacI"/>
</dbReference>
<name>A0ABY8QBJ6_9RHOB</name>
<evidence type="ECO:0000256" key="1">
    <source>
        <dbReference type="ARBA" id="ARBA00023015"/>
    </source>
</evidence>
<dbReference type="CDD" id="cd06307">
    <property type="entry name" value="PBP1_sugar_binding"/>
    <property type="match status" value="1"/>
</dbReference>
<organism evidence="5 6">
    <name type="scientific">Fuscovulum ytuae</name>
    <dbReference type="NCBI Taxonomy" id="3042299"/>
    <lineage>
        <taxon>Bacteria</taxon>
        <taxon>Pseudomonadati</taxon>
        <taxon>Pseudomonadota</taxon>
        <taxon>Alphaproteobacteria</taxon>
        <taxon>Rhodobacterales</taxon>
        <taxon>Paracoccaceae</taxon>
        <taxon>Fuscovulum</taxon>
    </lineage>
</organism>
<dbReference type="Gene3D" id="1.10.260.40">
    <property type="entry name" value="lambda repressor-like DNA-binding domains"/>
    <property type="match status" value="1"/>
</dbReference>
<keyword evidence="6" id="KW-1185">Reference proteome</keyword>
<dbReference type="Gene3D" id="3.40.50.2300">
    <property type="match status" value="2"/>
</dbReference>
<dbReference type="PANTHER" id="PTHR30146">
    <property type="entry name" value="LACI-RELATED TRANSCRIPTIONAL REPRESSOR"/>
    <property type="match status" value="1"/>
</dbReference>
<feature type="domain" description="HTH lacI-type" evidence="4">
    <location>
        <begin position="1"/>
        <end position="56"/>
    </location>
</feature>
<dbReference type="InterPro" id="IPR010982">
    <property type="entry name" value="Lambda_DNA-bd_dom_sf"/>
</dbReference>
<evidence type="ECO:0000259" key="4">
    <source>
        <dbReference type="PROSITE" id="PS50932"/>
    </source>
</evidence>
<dbReference type="Pfam" id="PF13407">
    <property type="entry name" value="Peripla_BP_4"/>
    <property type="match status" value="1"/>
</dbReference>
<gene>
    <name evidence="5" type="ORF">QF092_18695</name>
</gene>
<evidence type="ECO:0000256" key="3">
    <source>
        <dbReference type="ARBA" id="ARBA00023163"/>
    </source>
</evidence>
<keyword evidence="1" id="KW-0805">Transcription regulation</keyword>
<keyword evidence="2 5" id="KW-0238">DNA-binding</keyword>
<geneLocation type="plasmid" evidence="5 6">
    <name>unnamed1</name>
</geneLocation>
<dbReference type="SUPFAM" id="SSF53822">
    <property type="entry name" value="Periplasmic binding protein-like I"/>
    <property type="match status" value="1"/>
</dbReference>
<dbReference type="InterPro" id="IPR028082">
    <property type="entry name" value="Peripla_BP_I"/>
</dbReference>
<dbReference type="SUPFAM" id="SSF47413">
    <property type="entry name" value="lambda repressor-like DNA-binding domains"/>
    <property type="match status" value="1"/>
</dbReference>
<dbReference type="GO" id="GO:0003677">
    <property type="term" value="F:DNA binding"/>
    <property type="evidence" value="ECO:0007669"/>
    <property type="project" value="UniProtKB-KW"/>
</dbReference>
<dbReference type="SMART" id="SM00354">
    <property type="entry name" value="HTH_LACI"/>
    <property type="match status" value="1"/>
</dbReference>
<proteinExistence type="predicted"/>
<keyword evidence="5" id="KW-0614">Plasmid</keyword>